<dbReference type="EMBL" id="BIFQ01000001">
    <property type="protein sequence ID" value="GCE07481.1"/>
    <property type="molecule type" value="Genomic_DNA"/>
</dbReference>
<dbReference type="PANTHER" id="PTHR43244:SF1">
    <property type="entry name" value="5,10-METHYLENETETRAHYDROMETHANOPTERIN REDUCTASE"/>
    <property type="match status" value="1"/>
</dbReference>
<dbReference type="InterPro" id="IPR011251">
    <property type="entry name" value="Luciferase-like_dom"/>
</dbReference>
<proteinExistence type="predicted"/>
<feature type="compositionally biased region" description="Polar residues" evidence="2">
    <location>
        <begin position="1"/>
        <end position="14"/>
    </location>
</feature>
<keyword evidence="1" id="KW-0560">Oxidoreductase</keyword>
<feature type="region of interest" description="Disordered" evidence="2">
    <location>
        <begin position="1"/>
        <end position="21"/>
    </location>
</feature>
<gene>
    <name evidence="4" type="ORF">KDAU_48100</name>
</gene>
<dbReference type="Pfam" id="PF00296">
    <property type="entry name" value="Bac_luciferase"/>
    <property type="match status" value="1"/>
</dbReference>
<dbReference type="CDD" id="cd01097">
    <property type="entry name" value="Tetrahydromethanopterin_reductase"/>
    <property type="match status" value="1"/>
</dbReference>
<keyword evidence="5" id="KW-1185">Reference proteome</keyword>
<evidence type="ECO:0000313" key="5">
    <source>
        <dbReference type="Proteomes" id="UP000287224"/>
    </source>
</evidence>
<protein>
    <submittedName>
        <fullName evidence="4">LLM class F420-dependent oxidoreductase</fullName>
    </submittedName>
</protein>
<dbReference type="SUPFAM" id="SSF51679">
    <property type="entry name" value="Bacterial luciferase-like"/>
    <property type="match status" value="1"/>
</dbReference>
<feature type="domain" description="Luciferase-like" evidence="3">
    <location>
        <begin position="21"/>
        <end position="304"/>
    </location>
</feature>
<name>A0A401ZKS4_9CHLR</name>
<dbReference type="PANTHER" id="PTHR43244">
    <property type="match status" value="1"/>
</dbReference>
<organism evidence="4 5">
    <name type="scientific">Dictyobacter aurantiacus</name>
    <dbReference type="NCBI Taxonomy" id="1936993"/>
    <lineage>
        <taxon>Bacteria</taxon>
        <taxon>Bacillati</taxon>
        <taxon>Chloroflexota</taxon>
        <taxon>Ktedonobacteria</taxon>
        <taxon>Ktedonobacterales</taxon>
        <taxon>Dictyobacteraceae</taxon>
        <taxon>Dictyobacter</taxon>
    </lineage>
</organism>
<sequence>MSMQNDGEVQSSESRFAAQPTRERVGLVVDGANAAQAVQMIVDHEKAGVRQIWMTQSPMNPDTLSTLAAAAIPTTSIRLGTAIIPTYPRHPLTMALQALAINDLAPGRLRLGIGPSHRPTIEGMYGIPVEKPLEHLREYVEIVRAGLWRGKIEHQGTFFHVNASLPRTAEIPILISTLRVGAFQLAGEIADGALPWLCPIPYLLKTAVPALRQSAARHGRSVPPVVAHVLVATSDDRQAVLAATRKQIERYGKLPFYANMFADAGFPVGPDGRMSDELVDSLVVSGTDEAIAARFNELLSSGLDELLVLQVPVQDVNSERAQLARLIGQL</sequence>
<accession>A0A401ZKS4</accession>
<dbReference type="InterPro" id="IPR050564">
    <property type="entry name" value="F420-G6PD/mer"/>
</dbReference>
<evidence type="ECO:0000313" key="4">
    <source>
        <dbReference type="EMBL" id="GCE07481.1"/>
    </source>
</evidence>
<dbReference type="AlphaFoldDB" id="A0A401ZKS4"/>
<dbReference type="RefSeq" id="WP_235845811.1">
    <property type="nucleotide sequence ID" value="NZ_BIFQ01000001.1"/>
</dbReference>
<evidence type="ECO:0000256" key="1">
    <source>
        <dbReference type="ARBA" id="ARBA00023002"/>
    </source>
</evidence>
<reference evidence="5" key="1">
    <citation type="submission" date="2018-12" db="EMBL/GenBank/DDBJ databases">
        <title>Tengunoibacter tsumagoiensis gen. nov., sp. nov., Dictyobacter kobayashii sp. nov., D. alpinus sp. nov., and D. joshuensis sp. nov. and description of Dictyobacteraceae fam. nov. within the order Ktedonobacterales isolated from Tengu-no-mugimeshi.</title>
        <authorList>
            <person name="Wang C.M."/>
            <person name="Zheng Y."/>
            <person name="Sakai Y."/>
            <person name="Toyoda A."/>
            <person name="Minakuchi Y."/>
            <person name="Abe K."/>
            <person name="Yokota A."/>
            <person name="Yabe S."/>
        </authorList>
    </citation>
    <scope>NUCLEOTIDE SEQUENCE [LARGE SCALE GENOMIC DNA]</scope>
    <source>
        <strain evidence="5">S-27</strain>
    </source>
</reference>
<dbReference type="Gene3D" id="3.20.20.30">
    <property type="entry name" value="Luciferase-like domain"/>
    <property type="match status" value="1"/>
</dbReference>
<dbReference type="GO" id="GO:0016705">
    <property type="term" value="F:oxidoreductase activity, acting on paired donors, with incorporation or reduction of molecular oxygen"/>
    <property type="evidence" value="ECO:0007669"/>
    <property type="project" value="InterPro"/>
</dbReference>
<evidence type="ECO:0000259" key="3">
    <source>
        <dbReference type="Pfam" id="PF00296"/>
    </source>
</evidence>
<comment type="caution">
    <text evidence="4">The sequence shown here is derived from an EMBL/GenBank/DDBJ whole genome shotgun (WGS) entry which is preliminary data.</text>
</comment>
<evidence type="ECO:0000256" key="2">
    <source>
        <dbReference type="SAM" id="MobiDB-lite"/>
    </source>
</evidence>
<dbReference type="InterPro" id="IPR036661">
    <property type="entry name" value="Luciferase-like_sf"/>
</dbReference>
<dbReference type="Proteomes" id="UP000287224">
    <property type="component" value="Unassembled WGS sequence"/>
</dbReference>